<dbReference type="CDD" id="cd00063">
    <property type="entry name" value="FN3"/>
    <property type="match status" value="1"/>
</dbReference>
<dbReference type="PANTHER" id="PTHR24051">
    <property type="entry name" value="SUSHI DOMAIN-CONTAINING PROTEIN 1"/>
    <property type="match status" value="1"/>
</dbReference>
<dbReference type="GO" id="GO:0016301">
    <property type="term" value="F:kinase activity"/>
    <property type="evidence" value="ECO:0007669"/>
    <property type="project" value="UniProtKB-KW"/>
</dbReference>
<feature type="transmembrane region" description="Helical" evidence="4">
    <location>
        <begin position="7"/>
        <end position="23"/>
    </location>
</feature>
<accession>A0A226EV36</accession>
<dbReference type="InterPro" id="IPR013783">
    <property type="entry name" value="Ig-like_fold"/>
</dbReference>
<keyword evidence="6" id="KW-0808">Transferase</keyword>
<reference evidence="6 7" key="1">
    <citation type="submission" date="2015-12" db="EMBL/GenBank/DDBJ databases">
        <title>The genome of Folsomia candida.</title>
        <authorList>
            <person name="Faddeeva A."/>
            <person name="Derks M.F."/>
            <person name="Anvar Y."/>
            <person name="Smit S."/>
            <person name="Van Straalen N."/>
            <person name="Roelofs D."/>
        </authorList>
    </citation>
    <scope>NUCLEOTIDE SEQUENCE [LARGE SCALE GENOMIC DNA]</scope>
    <source>
        <strain evidence="6 7">VU population</strain>
        <tissue evidence="6">Whole body</tissue>
    </source>
</reference>
<keyword evidence="1" id="KW-0677">Repeat</keyword>
<dbReference type="InterPro" id="IPR036116">
    <property type="entry name" value="FN3_sf"/>
</dbReference>
<comment type="caution">
    <text evidence="6">The sequence shown here is derived from an EMBL/GenBank/DDBJ whole genome shotgun (WGS) entry which is preliminary data.</text>
</comment>
<proteinExistence type="predicted"/>
<organism evidence="6 7">
    <name type="scientific">Folsomia candida</name>
    <name type="common">Springtail</name>
    <dbReference type="NCBI Taxonomy" id="158441"/>
    <lineage>
        <taxon>Eukaryota</taxon>
        <taxon>Metazoa</taxon>
        <taxon>Ecdysozoa</taxon>
        <taxon>Arthropoda</taxon>
        <taxon>Hexapoda</taxon>
        <taxon>Collembola</taxon>
        <taxon>Entomobryomorpha</taxon>
        <taxon>Isotomoidea</taxon>
        <taxon>Isotomidae</taxon>
        <taxon>Proisotominae</taxon>
        <taxon>Folsomia</taxon>
    </lineage>
</organism>
<keyword evidence="6" id="KW-0418">Kinase</keyword>
<keyword evidence="2" id="KW-1015">Disulfide bond</keyword>
<feature type="transmembrane region" description="Helical" evidence="4">
    <location>
        <begin position="279"/>
        <end position="304"/>
    </location>
</feature>
<keyword evidence="4" id="KW-0472">Membrane</keyword>
<dbReference type="InterPro" id="IPR051622">
    <property type="entry name" value="R-tyr_protein_phosphatases"/>
</dbReference>
<name>A0A226EV36_FOLCA</name>
<dbReference type="InterPro" id="IPR003961">
    <property type="entry name" value="FN3_dom"/>
</dbReference>
<dbReference type="SUPFAM" id="SSF49265">
    <property type="entry name" value="Fibronectin type III"/>
    <property type="match status" value="1"/>
</dbReference>
<dbReference type="AlphaFoldDB" id="A0A226EV36"/>
<evidence type="ECO:0000256" key="4">
    <source>
        <dbReference type="SAM" id="Phobius"/>
    </source>
</evidence>
<evidence type="ECO:0000259" key="5">
    <source>
        <dbReference type="PROSITE" id="PS50853"/>
    </source>
</evidence>
<sequence>MTVSKHYLVVTLLVDIVVVTLALQPSPPGDLRVVGKTENAVFVQWTPPSGGGAVRGYRAVATPIKSYGENLGPVRSWEWLQPGLVSSSFITLSPATQYTLSLTSLGENGEVSSPTMVTTWTRIGIPEAPPTPSLEWQQGQRMGISLSPAKSNLNGPISFYRLALVDERGFFNKDSLVGWEEGTQLHLLYYIAAQWDDPSDLPYSFTLGDGDRLGGYYNGPLPSHGHWHPALGLGSTWENVTKIQYSPTGHYQHSHITLSNDQRAQEVVTVEDGGVVTGLWIAIGATSIILLLVLGVFLLLKLNLTRGKLSRRRSRREAHPLAQSSSYNQPSTSVSTISVPYATNEFNDCGGYTHLSFVPEEEDWGRKALLGLASIACIPRAGIVLPHSDEARGGATGVEDIPIIANGKFGPIFASLLQDRHPVQLFQLTIPSKVGNGGSSSWDEASFRALNSLLLPSSHVNVTSLSGFLQTEGYLYLVIPGEGTP</sequence>
<dbReference type="PROSITE" id="PS50853">
    <property type="entry name" value="FN3"/>
    <property type="match status" value="1"/>
</dbReference>
<dbReference type="EMBL" id="LNIX01000001">
    <property type="protein sequence ID" value="OXA61452.1"/>
    <property type="molecule type" value="Genomic_DNA"/>
</dbReference>
<evidence type="ECO:0000256" key="1">
    <source>
        <dbReference type="ARBA" id="ARBA00022737"/>
    </source>
</evidence>
<evidence type="ECO:0000256" key="3">
    <source>
        <dbReference type="SAM" id="MobiDB-lite"/>
    </source>
</evidence>
<keyword evidence="7" id="KW-1185">Reference proteome</keyword>
<keyword evidence="4" id="KW-0812">Transmembrane</keyword>
<dbReference type="OMA" id="WIYELAS"/>
<gene>
    <name evidence="6" type="ORF">Fcan01_03839</name>
</gene>
<protein>
    <submittedName>
        <fullName evidence="6">Putative tyrosine-protein kinase Wsck</fullName>
    </submittedName>
</protein>
<evidence type="ECO:0000256" key="2">
    <source>
        <dbReference type="ARBA" id="ARBA00023157"/>
    </source>
</evidence>
<feature type="region of interest" description="Disordered" evidence="3">
    <location>
        <begin position="313"/>
        <end position="333"/>
    </location>
</feature>
<dbReference type="SMART" id="SM00060">
    <property type="entry name" value="FN3"/>
    <property type="match status" value="1"/>
</dbReference>
<evidence type="ECO:0000313" key="7">
    <source>
        <dbReference type="Proteomes" id="UP000198287"/>
    </source>
</evidence>
<feature type="compositionally biased region" description="Polar residues" evidence="3">
    <location>
        <begin position="322"/>
        <end position="333"/>
    </location>
</feature>
<dbReference type="Pfam" id="PF00041">
    <property type="entry name" value="fn3"/>
    <property type="match status" value="1"/>
</dbReference>
<dbReference type="Proteomes" id="UP000198287">
    <property type="component" value="Unassembled WGS sequence"/>
</dbReference>
<keyword evidence="4" id="KW-1133">Transmembrane helix</keyword>
<evidence type="ECO:0000313" key="6">
    <source>
        <dbReference type="EMBL" id="OXA61452.1"/>
    </source>
</evidence>
<dbReference type="Gene3D" id="2.60.40.10">
    <property type="entry name" value="Immunoglobulins"/>
    <property type="match status" value="1"/>
</dbReference>
<dbReference type="PANTHER" id="PTHR24051:SF9">
    <property type="entry name" value="FIBRONECTIN TYPE-III DOMAIN-CONTAINING PROTEIN"/>
    <property type="match status" value="1"/>
</dbReference>
<feature type="domain" description="Fibronectin type-III" evidence="5">
    <location>
        <begin position="27"/>
        <end position="128"/>
    </location>
</feature>
<dbReference type="OrthoDB" id="9943809at2759"/>